<keyword evidence="2" id="KW-1185">Reference proteome</keyword>
<gene>
    <name evidence="1" type="ORF">MACH08_23620</name>
</gene>
<protein>
    <submittedName>
        <fullName evidence="1">Uncharacterized protein</fullName>
    </submittedName>
</protein>
<comment type="caution">
    <text evidence="1">The sequence shown here is derived from an EMBL/GenBank/DDBJ whole genome shotgun (WGS) entry which is preliminary data.</text>
</comment>
<proteinExistence type="predicted"/>
<name>A0ABQ5TI72_9BACI</name>
<sequence>MRPLISVALFISLILIVLKWRYKLFNALFAISIIRKIAVRLAMNFPGVQSKIFGESTSRYNY</sequence>
<evidence type="ECO:0000313" key="2">
    <source>
        <dbReference type="Proteomes" id="UP001275436"/>
    </source>
</evidence>
<dbReference type="EMBL" id="BSKO01000001">
    <property type="protein sequence ID" value="GLO66578.1"/>
    <property type="molecule type" value="Genomic_DNA"/>
</dbReference>
<dbReference type="Proteomes" id="UP001275436">
    <property type="component" value="Unassembled WGS sequence"/>
</dbReference>
<evidence type="ECO:0000313" key="1">
    <source>
        <dbReference type="EMBL" id="GLO66578.1"/>
    </source>
</evidence>
<reference evidence="1 2" key="1">
    <citation type="submission" date="2023-02" db="EMBL/GenBank/DDBJ databases">
        <title>Oceanobacillus kimchii IFOP_LL358 isolated form Alexandrium catenella lab strain.</title>
        <authorList>
            <person name="Gajardo G."/>
            <person name="Ueki S."/>
            <person name="Maruyama F."/>
        </authorList>
    </citation>
    <scope>NUCLEOTIDE SEQUENCE [LARGE SCALE GENOMIC DNA]</scope>
    <source>
        <strain evidence="1 2">IFOP_LL358</strain>
    </source>
</reference>
<organism evidence="1 2">
    <name type="scientific">Oceanobacillus kimchii</name>
    <dbReference type="NCBI Taxonomy" id="746691"/>
    <lineage>
        <taxon>Bacteria</taxon>
        <taxon>Bacillati</taxon>
        <taxon>Bacillota</taxon>
        <taxon>Bacilli</taxon>
        <taxon>Bacillales</taxon>
        <taxon>Bacillaceae</taxon>
        <taxon>Oceanobacillus</taxon>
    </lineage>
</organism>
<accession>A0ABQ5TI72</accession>